<dbReference type="Proteomes" id="UP000235994">
    <property type="component" value="Unassembled WGS sequence"/>
</dbReference>
<dbReference type="InterPro" id="IPR043502">
    <property type="entry name" value="DNA/RNA_pol_sf"/>
</dbReference>
<dbReference type="CDD" id="cd01646">
    <property type="entry name" value="RT_Bac_retron_I"/>
    <property type="match status" value="1"/>
</dbReference>
<dbReference type="RefSeq" id="WP_060833161.1">
    <property type="nucleotide sequence ID" value="NZ_POQS01000024.1"/>
</dbReference>
<dbReference type="AlphaFoldDB" id="A0A2N8K8B7"/>
<reference evidence="3 4" key="1">
    <citation type="submission" date="2018-01" db="EMBL/GenBank/DDBJ databases">
        <title>The draft genome of an aniline degradation strain ANB-1.</title>
        <authorList>
            <person name="Zhang L."/>
            <person name="Jiang J."/>
        </authorList>
    </citation>
    <scope>NUCLEOTIDE SEQUENCE [LARGE SCALE GENOMIC DNA]</scope>
    <source>
        <strain evidence="3 4">ANB-1</strain>
    </source>
</reference>
<dbReference type="PANTHER" id="PTHR34047:SF8">
    <property type="entry name" value="PROTEIN YKFC"/>
    <property type="match status" value="1"/>
</dbReference>
<keyword evidence="3" id="KW-0548">Nucleotidyltransferase</keyword>
<keyword evidence="3" id="KW-0695">RNA-directed DNA polymerase</keyword>
<name>A0A2N8K8B7_9BURK</name>
<evidence type="ECO:0000256" key="1">
    <source>
        <dbReference type="ARBA" id="ARBA00034120"/>
    </source>
</evidence>
<accession>A0A2N8K8B7</accession>
<comment type="caution">
    <text evidence="3">The sequence shown here is derived from an EMBL/GenBank/DDBJ whole genome shotgun (WGS) entry which is preliminary data.</text>
</comment>
<dbReference type="GO" id="GO:0003964">
    <property type="term" value="F:RNA-directed DNA polymerase activity"/>
    <property type="evidence" value="ECO:0007669"/>
    <property type="project" value="UniProtKB-KW"/>
</dbReference>
<comment type="similarity">
    <text evidence="1">Belongs to the bacterial reverse transcriptase family.</text>
</comment>
<dbReference type="SUPFAM" id="SSF56672">
    <property type="entry name" value="DNA/RNA polymerases"/>
    <property type="match status" value="1"/>
</dbReference>
<evidence type="ECO:0000313" key="4">
    <source>
        <dbReference type="Proteomes" id="UP000235994"/>
    </source>
</evidence>
<dbReference type="PANTHER" id="PTHR34047">
    <property type="entry name" value="NUCLEAR INTRON MATURASE 1, MITOCHONDRIAL-RELATED"/>
    <property type="match status" value="1"/>
</dbReference>
<dbReference type="InterPro" id="IPR000477">
    <property type="entry name" value="RT_dom"/>
</dbReference>
<dbReference type="Pfam" id="PF00078">
    <property type="entry name" value="RVT_1"/>
    <property type="match status" value="1"/>
</dbReference>
<dbReference type="InterPro" id="IPR051083">
    <property type="entry name" value="GrpII_Intron_Splice-Mob/Def"/>
</dbReference>
<gene>
    <name evidence="3" type="ORF">C1I89_33295</name>
</gene>
<proteinExistence type="inferred from homology"/>
<keyword evidence="4" id="KW-1185">Reference proteome</keyword>
<sequence>MGRRGKNLIEEIIDWDNLVEAHRLARRGKRDRFDVADFEGRMWEELGALQMEMLWGTYSPGRYRSFLVYEPKQRVILAAPYRDRVAQHAICNICAPIWDRGMIFDSYACRPGKGTHLGAARVERWLRGMAATGDTWVLKMDVSKYFFSIRHELARSVVRDKISCPATLKLLDTIIASTGGSGETDPVGIPVGNLTSQWIANLVGNRIDQWAKRTMGLRRYARYMDDMVVLVRSKQEALELRDAFDDKLASMGLRFSKASVLPASRGVNFLGYRIWPHKRLLRKDSVRRMKRAMRAMQRDYAEGKISLAQVQERINSWVAHASHANSESLRRQILGSVVFSRGGKEAVR</sequence>
<dbReference type="GeneID" id="92994912"/>
<dbReference type="PROSITE" id="PS50878">
    <property type="entry name" value="RT_POL"/>
    <property type="match status" value="1"/>
</dbReference>
<organism evidence="3 4">
    <name type="scientific">Achromobacter pulmonis</name>
    <dbReference type="NCBI Taxonomy" id="1389932"/>
    <lineage>
        <taxon>Bacteria</taxon>
        <taxon>Pseudomonadati</taxon>
        <taxon>Pseudomonadota</taxon>
        <taxon>Betaproteobacteria</taxon>
        <taxon>Burkholderiales</taxon>
        <taxon>Alcaligenaceae</taxon>
        <taxon>Achromobacter</taxon>
    </lineage>
</organism>
<protein>
    <submittedName>
        <fullName evidence="3">RNA-directed DNA polymerase</fullName>
    </submittedName>
</protein>
<evidence type="ECO:0000313" key="3">
    <source>
        <dbReference type="EMBL" id="PND29693.1"/>
    </source>
</evidence>
<feature type="domain" description="Reverse transcriptase" evidence="2">
    <location>
        <begin position="1"/>
        <end position="274"/>
    </location>
</feature>
<evidence type="ECO:0000259" key="2">
    <source>
        <dbReference type="PROSITE" id="PS50878"/>
    </source>
</evidence>
<keyword evidence="3" id="KW-0808">Transferase</keyword>
<dbReference type="EMBL" id="POQS01000024">
    <property type="protein sequence ID" value="PND29693.1"/>
    <property type="molecule type" value="Genomic_DNA"/>
</dbReference>